<keyword evidence="1" id="KW-1133">Transmembrane helix</keyword>
<feature type="transmembrane region" description="Helical" evidence="1">
    <location>
        <begin position="12"/>
        <end position="31"/>
    </location>
</feature>
<dbReference type="Proteomes" id="UP000254771">
    <property type="component" value="Unassembled WGS sequence"/>
</dbReference>
<name>A0A370DB73_9GAMM</name>
<accession>A0A370DB73</accession>
<keyword evidence="3" id="KW-1185">Reference proteome</keyword>
<sequence length="187" mass="19755">MSGENKGGNTQIIVALIGLAGILGGGVIANWDKIFPPAQQSRTMVVEPIKPQVSQPKVEPQPVAQPTRNDPVTYLAKIPRKPDPPPVPKLFHGSYTGIMTEGSESISIQFTLQHTGNRVTGSYSGGAENGKLQGTVNGNILTYNWQAGEYSGRGITVAEGDRIVGTWGYGDAISGAGETIAQKSLLR</sequence>
<keyword evidence="1" id="KW-0472">Membrane</keyword>
<keyword evidence="1" id="KW-0812">Transmembrane</keyword>
<evidence type="ECO:0000256" key="1">
    <source>
        <dbReference type="SAM" id="Phobius"/>
    </source>
</evidence>
<comment type="caution">
    <text evidence="2">The sequence shown here is derived from an EMBL/GenBank/DDBJ whole genome shotgun (WGS) entry which is preliminary data.</text>
</comment>
<dbReference type="AlphaFoldDB" id="A0A370DB73"/>
<reference evidence="2 3" key="1">
    <citation type="journal article" date="2018" name="ISME J.">
        <title>Endosymbiont genomes yield clues of tubeworm success.</title>
        <authorList>
            <person name="Li Y."/>
            <person name="Liles M.R."/>
            <person name="Halanych K.M."/>
        </authorList>
    </citation>
    <scope>NUCLEOTIDE SEQUENCE [LARGE SCALE GENOMIC DNA]</scope>
    <source>
        <strain evidence="2">A1462</strain>
    </source>
</reference>
<gene>
    <name evidence="2" type="ORF">DIZ78_17200</name>
</gene>
<protein>
    <submittedName>
        <fullName evidence="2">Uncharacterized protein</fullName>
    </submittedName>
</protein>
<dbReference type="EMBL" id="QFXE01000021">
    <property type="protein sequence ID" value="RDH82152.1"/>
    <property type="molecule type" value="Genomic_DNA"/>
</dbReference>
<organism evidence="2 3">
    <name type="scientific">endosymbiont of Escarpia spicata</name>
    <dbReference type="NCBI Taxonomy" id="2200908"/>
    <lineage>
        <taxon>Bacteria</taxon>
        <taxon>Pseudomonadati</taxon>
        <taxon>Pseudomonadota</taxon>
        <taxon>Gammaproteobacteria</taxon>
        <taxon>sulfur-oxidizing symbionts</taxon>
    </lineage>
</organism>
<evidence type="ECO:0000313" key="2">
    <source>
        <dbReference type="EMBL" id="RDH82152.1"/>
    </source>
</evidence>
<proteinExistence type="predicted"/>
<evidence type="ECO:0000313" key="3">
    <source>
        <dbReference type="Proteomes" id="UP000254771"/>
    </source>
</evidence>